<dbReference type="AlphaFoldDB" id="A0AAV7XSR6"/>
<dbReference type="EMBL" id="JAPTSV010000006">
    <property type="protein sequence ID" value="KAJ1526546.1"/>
    <property type="molecule type" value="Genomic_DNA"/>
</dbReference>
<gene>
    <name evidence="1" type="ORF">ONE63_008133</name>
</gene>
<protein>
    <submittedName>
        <fullName evidence="1">Uncharacterized protein</fullName>
    </submittedName>
</protein>
<keyword evidence="2" id="KW-1185">Reference proteome</keyword>
<dbReference type="Proteomes" id="UP001075354">
    <property type="component" value="Chromosome 6"/>
</dbReference>
<accession>A0AAV7XSR6</accession>
<organism evidence="1 2">
    <name type="scientific">Megalurothrips usitatus</name>
    <name type="common">bean blossom thrips</name>
    <dbReference type="NCBI Taxonomy" id="439358"/>
    <lineage>
        <taxon>Eukaryota</taxon>
        <taxon>Metazoa</taxon>
        <taxon>Ecdysozoa</taxon>
        <taxon>Arthropoda</taxon>
        <taxon>Hexapoda</taxon>
        <taxon>Insecta</taxon>
        <taxon>Pterygota</taxon>
        <taxon>Neoptera</taxon>
        <taxon>Paraneoptera</taxon>
        <taxon>Thysanoptera</taxon>
        <taxon>Terebrantia</taxon>
        <taxon>Thripoidea</taxon>
        <taxon>Thripidae</taxon>
        <taxon>Megalurothrips</taxon>
    </lineage>
</organism>
<comment type="caution">
    <text evidence="1">The sequence shown here is derived from an EMBL/GenBank/DDBJ whole genome shotgun (WGS) entry which is preliminary data.</text>
</comment>
<evidence type="ECO:0000313" key="2">
    <source>
        <dbReference type="Proteomes" id="UP001075354"/>
    </source>
</evidence>
<evidence type="ECO:0000313" key="1">
    <source>
        <dbReference type="EMBL" id="KAJ1526546.1"/>
    </source>
</evidence>
<sequence>MPKRMSTLCNIMMEHEKEHDVLQSLVHDLGIDIDSLPTELIDPTAEADGPCEEECTENFVEPPEGMFVRPRGLLAKIMKLNLTNKLMEIGLDLRRWDPYFMLTGYDCRGNAKYLRFSADEFLIVQKDCILKKLAMGFFDADAFQSFDVGGIKFEFTRYNETPVLNMTRFTDDPIATSISLSKESFERFCKLKKLFQRQYFYILGNIPKIKYVLDYLVTSIREKGRENTDEIVDNLPMNFYMEDPLLNEIAIELMAYHNDYVLIQTRLRK</sequence>
<reference evidence="1" key="1">
    <citation type="submission" date="2022-12" db="EMBL/GenBank/DDBJ databases">
        <title>Chromosome-level genome assembly of the bean flower thrips Megalurothrips usitatus.</title>
        <authorList>
            <person name="Ma L."/>
            <person name="Liu Q."/>
            <person name="Li H."/>
            <person name="Cai W."/>
        </authorList>
    </citation>
    <scope>NUCLEOTIDE SEQUENCE</scope>
    <source>
        <strain evidence="1">Cailab_2022a</strain>
    </source>
</reference>
<proteinExistence type="predicted"/>
<name>A0AAV7XSR6_9NEOP</name>